<gene>
    <name evidence="1" type="ORF">T03_14034</name>
</gene>
<organism evidence="1 2">
    <name type="scientific">Trichinella britovi</name>
    <name type="common">Parasitic roundworm</name>
    <dbReference type="NCBI Taxonomy" id="45882"/>
    <lineage>
        <taxon>Eukaryota</taxon>
        <taxon>Metazoa</taxon>
        <taxon>Ecdysozoa</taxon>
        <taxon>Nematoda</taxon>
        <taxon>Enoplea</taxon>
        <taxon>Dorylaimia</taxon>
        <taxon>Trichinellida</taxon>
        <taxon>Trichinellidae</taxon>
        <taxon>Trichinella</taxon>
    </lineage>
</organism>
<dbReference type="AlphaFoldDB" id="A0A0V1CL97"/>
<accession>A0A0V1CL97</accession>
<dbReference type="EMBL" id="JYDI01000162">
    <property type="protein sequence ID" value="KRY49928.1"/>
    <property type="molecule type" value="Genomic_DNA"/>
</dbReference>
<proteinExistence type="predicted"/>
<keyword evidence="2" id="KW-1185">Reference proteome</keyword>
<evidence type="ECO:0000313" key="2">
    <source>
        <dbReference type="Proteomes" id="UP000054653"/>
    </source>
</evidence>
<protein>
    <submittedName>
        <fullName evidence="1">Uncharacterized protein</fullName>
    </submittedName>
</protein>
<evidence type="ECO:0000313" key="1">
    <source>
        <dbReference type="EMBL" id="KRY49928.1"/>
    </source>
</evidence>
<reference evidence="1 2" key="1">
    <citation type="submission" date="2015-01" db="EMBL/GenBank/DDBJ databases">
        <title>Evolution of Trichinella species and genotypes.</title>
        <authorList>
            <person name="Korhonen P.K."/>
            <person name="Edoardo P."/>
            <person name="Giuseppe L.R."/>
            <person name="Gasser R.B."/>
        </authorList>
    </citation>
    <scope>NUCLEOTIDE SEQUENCE [LARGE SCALE GENOMIC DNA]</scope>
    <source>
        <strain evidence="1">ISS120</strain>
    </source>
</reference>
<dbReference type="Proteomes" id="UP000054653">
    <property type="component" value="Unassembled WGS sequence"/>
</dbReference>
<comment type="caution">
    <text evidence="1">The sequence shown here is derived from an EMBL/GenBank/DDBJ whole genome shotgun (WGS) entry which is preliminary data.</text>
</comment>
<name>A0A0V1CL97_TRIBR</name>
<sequence>MDGAKAYYNCEAESIFTVIDSLDYAFIFPKSLSLLKTAAFCRISRSSWSDAFLYTVCTSITNSL</sequence>